<sequence>MATRMSIAEEGDDNSHGGSSPPLGSGSNFGTQSTSQKGATSDTLVNPNGGPQKDDLEKSDLPTGSYPTKDYNMQGLDEVVDVKAEAWEPLLFLVNKGVPIVNLWFSSLDLVITFTVDQRAISFKYDPQSMAWHQQQVWLLLPSFFHHPNMDDTAIISTHPDAFLTVQWLNKDQLHIERVSNGQKFCLTTDGSFAALMTQYAQTPYCKVLAWFIDTTLMVINYDFGCIDFYHGLPEMCEGPMDDNLSPTCHSHLKAPIFAAKLVFGDEGPLLTVKLNMCFSVYVIRGLATSPVQGVQARISLQHVWTVYTHVSPPVPEVSHITDFDLTDGSIDNNSTITPYDATGVIVTLDEHNLIRHLDFIKFHGRAIYMGRKHSCLWIKVPFHLHVKDIPEPIPVNKWQSRHPVIVQDDQVFYVHDVPALPSYITNCGLNQYLDMKTSVLLGDDWYLKYGASLTQVTQLVLVWPSKDAFVSIILAKLPGGDQFFRLERTYDGGSIWDNLALVAWNEPQWQNCVDTSHFSPTDNSLWALDFDQLSTKDCAESECQLIVQGIKGLDKDEELGPQARLAWIWLSYGAIAQAIPLR</sequence>
<feature type="region of interest" description="Disordered" evidence="1">
    <location>
        <begin position="1"/>
        <end position="70"/>
    </location>
</feature>
<feature type="compositionally biased region" description="Low complexity" evidence="1">
    <location>
        <begin position="16"/>
        <end position="30"/>
    </location>
</feature>
<feature type="compositionally biased region" description="Polar residues" evidence="1">
    <location>
        <begin position="31"/>
        <end position="46"/>
    </location>
</feature>
<dbReference type="HOGENOM" id="CLU_467697_0_0_1"/>
<protein>
    <submittedName>
        <fullName evidence="2">Uncharacterized protein</fullName>
    </submittedName>
</protein>
<keyword evidence="3" id="KW-1185">Reference proteome</keyword>
<reference evidence="2 3" key="1">
    <citation type="journal article" date="2012" name="Science">
        <title>The Paleozoic origin of enzymatic lignin decomposition reconstructed from 31 fungal genomes.</title>
        <authorList>
            <person name="Floudas D."/>
            <person name="Binder M."/>
            <person name="Riley R."/>
            <person name="Barry K."/>
            <person name="Blanchette R.A."/>
            <person name="Henrissat B."/>
            <person name="Martinez A.T."/>
            <person name="Otillar R."/>
            <person name="Spatafora J.W."/>
            <person name="Yadav J.S."/>
            <person name="Aerts A."/>
            <person name="Benoit I."/>
            <person name="Boyd A."/>
            <person name="Carlson A."/>
            <person name="Copeland A."/>
            <person name="Coutinho P.M."/>
            <person name="de Vries R.P."/>
            <person name="Ferreira P."/>
            <person name="Findley K."/>
            <person name="Foster B."/>
            <person name="Gaskell J."/>
            <person name="Glotzer D."/>
            <person name="Gorecki P."/>
            <person name="Heitman J."/>
            <person name="Hesse C."/>
            <person name="Hori C."/>
            <person name="Igarashi K."/>
            <person name="Jurgens J.A."/>
            <person name="Kallen N."/>
            <person name="Kersten P."/>
            <person name="Kohler A."/>
            <person name="Kuees U."/>
            <person name="Kumar T.K.A."/>
            <person name="Kuo A."/>
            <person name="LaButti K."/>
            <person name="Larrondo L.F."/>
            <person name="Lindquist E."/>
            <person name="Ling A."/>
            <person name="Lombard V."/>
            <person name="Lucas S."/>
            <person name="Lundell T."/>
            <person name="Martin R."/>
            <person name="McLaughlin D.J."/>
            <person name="Morgenstern I."/>
            <person name="Morin E."/>
            <person name="Murat C."/>
            <person name="Nagy L.G."/>
            <person name="Nolan M."/>
            <person name="Ohm R.A."/>
            <person name="Patyshakuliyeva A."/>
            <person name="Rokas A."/>
            <person name="Ruiz-Duenas F.J."/>
            <person name="Sabat G."/>
            <person name="Salamov A."/>
            <person name="Samejima M."/>
            <person name="Schmutz J."/>
            <person name="Slot J.C."/>
            <person name="St John F."/>
            <person name="Stenlid J."/>
            <person name="Sun H."/>
            <person name="Sun S."/>
            <person name="Syed K."/>
            <person name="Tsang A."/>
            <person name="Wiebenga A."/>
            <person name="Young D."/>
            <person name="Pisabarro A."/>
            <person name="Eastwood D.C."/>
            <person name="Martin F."/>
            <person name="Cullen D."/>
            <person name="Grigoriev I.V."/>
            <person name="Hibbett D.S."/>
        </authorList>
    </citation>
    <scope>NUCLEOTIDE SEQUENCE [LARGE SCALE GENOMIC DNA]</scope>
    <source>
        <strain evidence="2 3">DJM-731 SS1</strain>
    </source>
</reference>
<evidence type="ECO:0000313" key="3">
    <source>
        <dbReference type="Proteomes" id="UP000030653"/>
    </source>
</evidence>
<evidence type="ECO:0000313" key="2">
    <source>
        <dbReference type="EMBL" id="EJU06054.1"/>
    </source>
</evidence>
<evidence type="ECO:0000256" key="1">
    <source>
        <dbReference type="SAM" id="MobiDB-lite"/>
    </source>
</evidence>
<dbReference type="Proteomes" id="UP000030653">
    <property type="component" value="Unassembled WGS sequence"/>
</dbReference>
<accession>M5GAX5</accession>
<name>M5GAX5_DACPD</name>
<dbReference type="GeneID" id="63686013"/>
<dbReference type="RefSeq" id="XP_040632948.1">
    <property type="nucleotide sequence ID" value="XM_040770951.1"/>
</dbReference>
<dbReference type="EMBL" id="JH795855">
    <property type="protein sequence ID" value="EJU06054.1"/>
    <property type="molecule type" value="Genomic_DNA"/>
</dbReference>
<organism evidence="2 3">
    <name type="scientific">Dacryopinax primogenitus (strain DJM 731)</name>
    <name type="common">Brown rot fungus</name>
    <dbReference type="NCBI Taxonomy" id="1858805"/>
    <lineage>
        <taxon>Eukaryota</taxon>
        <taxon>Fungi</taxon>
        <taxon>Dikarya</taxon>
        <taxon>Basidiomycota</taxon>
        <taxon>Agaricomycotina</taxon>
        <taxon>Dacrymycetes</taxon>
        <taxon>Dacrymycetales</taxon>
        <taxon>Dacrymycetaceae</taxon>
        <taxon>Dacryopinax</taxon>
    </lineage>
</organism>
<gene>
    <name evidence="2" type="ORF">DACRYDRAFT_12843</name>
</gene>
<dbReference type="AlphaFoldDB" id="M5GAX5"/>
<proteinExistence type="predicted"/>